<keyword evidence="9" id="KW-1185">Reference proteome</keyword>
<dbReference type="SFLD" id="SFLDG01086">
    <property type="entry name" value="elongater_protein-like"/>
    <property type="match status" value="1"/>
</dbReference>
<accession>A0A8J7K7L6</accession>
<comment type="caution">
    <text evidence="8">The sequence shown here is derived from an EMBL/GenBank/DDBJ whole genome shotgun (WGS) entry which is preliminary data.</text>
</comment>
<dbReference type="SFLD" id="SFLDG01091">
    <property type="entry name" value="uncharacterized_CHP01210-like"/>
    <property type="match status" value="1"/>
</dbReference>
<dbReference type="InterPro" id="IPR039661">
    <property type="entry name" value="ELP3"/>
</dbReference>
<dbReference type="Gene3D" id="3.80.30.20">
    <property type="entry name" value="tm_1862 like domain"/>
    <property type="match status" value="1"/>
</dbReference>
<dbReference type="InterPro" id="IPR058240">
    <property type="entry name" value="rSAM_sf"/>
</dbReference>
<dbReference type="InterPro" id="IPR005911">
    <property type="entry name" value="YhcC-like"/>
</dbReference>
<evidence type="ECO:0000259" key="7">
    <source>
        <dbReference type="PROSITE" id="PS51918"/>
    </source>
</evidence>
<dbReference type="CDD" id="cd01335">
    <property type="entry name" value="Radical_SAM"/>
    <property type="match status" value="1"/>
</dbReference>
<name>A0A8J7K7L6_9GAMM</name>
<dbReference type="Pfam" id="PF04055">
    <property type="entry name" value="Radical_SAM"/>
    <property type="match status" value="1"/>
</dbReference>
<protein>
    <submittedName>
        <fullName evidence="8">TIGR01212 family radical SAM protein</fullName>
    </submittedName>
</protein>
<dbReference type="InterPro" id="IPR007197">
    <property type="entry name" value="rSAM"/>
</dbReference>
<evidence type="ECO:0000256" key="1">
    <source>
        <dbReference type="ARBA" id="ARBA00001966"/>
    </source>
</evidence>
<keyword evidence="5" id="KW-0408">Iron</keyword>
<keyword evidence="4" id="KW-0479">Metal-binding</keyword>
<evidence type="ECO:0000256" key="4">
    <source>
        <dbReference type="ARBA" id="ARBA00022723"/>
    </source>
</evidence>
<organism evidence="8 9">
    <name type="scientific">Pontibacterium sinense</name>
    <dbReference type="NCBI Taxonomy" id="2781979"/>
    <lineage>
        <taxon>Bacteria</taxon>
        <taxon>Pseudomonadati</taxon>
        <taxon>Pseudomonadota</taxon>
        <taxon>Gammaproteobacteria</taxon>
        <taxon>Oceanospirillales</taxon>
        <taxon>Oceanospirillaceae</taxon>
        <taxon>Pontibacterium</taxon>
    </lineage>
</organism>
<comment type="cofactor">
    <cofactor evidence="1">
        <name>[4Fe-4S] cluster</name>
        <dbReference type="ChEBI" id="CHEBI:49883"/>
    </cofactor>
</comment>
<dbReference type="PANTHER" id="PTHR11135">
    <property type="entry name" value="HISTONE ACETYLTRANSFERASE-RELATED"/>
    <property type="match status" value="1"/>
</dbReference>
<dbReference type="Proteomes" id="UP000640333">
    <property type="component" value="Unassembled WGS sequence"/>
</dbReference>
<dbReference type="GO" id="GO:0051539">
    <property type="term" value="F:4 iron, 4 sulfur cluster binding"/>
    <property type="evidence" value="ECO:0007669"/>
    <property type="project" value="UniProtKB-KW"/>
</dbReference>
<evidence type="ECO:0000256" key="3">
    <source>
        <dbReference type="ARBA" id="ARBA00022691"/>
    </source>
</evidence>
<gene>
    <name evidence="8" type="ORF">IOQ59_14365</name>
</gene>
<feature type="domain" description="Radical SAM core" evidence="7">
    <location>
        <begin position="17"/>
        <end position="258"/>
    </location>
</feature>
<dbReference type="SFLD" id="SFLDS00029">
    <property type="entry name" value="Radical_SAM"/>
    <property type="match status" value="1"/>
</dbReference>
<dbReference type="GO" id="GO:0003824">
    <property type="term" value="F:catalytic activity"/>
    <property type="evidence" value="ECO:0007669"/>
    <property type="project" value="InterPro"/>
</dbReference>
<dbReference type="PROSITE" id="PS51918">
    <property type="entry name" value="RADICAL_SAM"/>
    <property type="match status" value="1"/>
</dbReference>
<dbReference type="Pfam" id="PF16199">
    <property type="entry name" value="Radical_SAM_C"/>
    <property type="match status" value="1"/>
</dbReference>
<dbReference type="RefSeq" id="WP_193954079.1">
    <property type="nucleotide sequence ID" value="NZ_JADEYS010000015.1"/>
</dbReference>
<dbReference type="SMART" id="SM00729">
    <property type="entry name" value="Elp3"/>
    <property type="match status" value="1"/>
</dbReference>
<dbReference type="SUPFAM" id="SSF102114">
    <property type="entry name" value="Radical SAM enzymes"/>
    <property type="match status" value="1"/>
</dbReference>
<dbReference type="EMBL" id="JADEYS010000015">
    <property type="protein sequence ID" value="MBE9398441.1"/>
    <property type="molecule type" value="Genomic_DNA"/>
</dbReference>
<keyword evidence="3" id="KW-0949">S-adenosyl-L-methionine</keyword>
<evidence type="ECO:0000256" key="5">
    <source>
        <dbReference type="ARBA" id="ARBA00023004"/>
    </source>
</evidence>
<dbReference type="PANTHER" id="PTHR11135:SF1">
    <property type="entry name" value="PROTEIN YHCC"/>
    <property type="match status" value="1"/>
</dbReference>
<evidence type="ECO:0000313" key="8">
    <source>
        <dbReference type="EMBL" id="MBE9398441.1"/>
    </source>
</evidence>
<dbReference type="NCBIfam" id="TIGR01212">
    <property type="entry name" value="TIGR01212 family radical SAM protein"/>
    <property type="match status" value="1"/>
</dbReference>
<keyword evidence="6" id="KW-0411">Iron-sulfur</keyword>
<evidence type="ECO:0000313" key="9">
    <source>
        <dbReference type="Proteomes" id="UP000640333"/>
    </source>
</evidence>
<dbReference type="AlphaFoldDB" id="A0A8J7K7L6"/>
<dbReference type="GO" id="GO:0046872">
    <property type="term" value="F:metal ion binding"/>
    <property type="evidence" value="ECO:0007669"/>
    <property type="project" value="UniProtKB-KW"/>
</dbReference>
<dbReference type="InterPro" id="IPR023404">
    <property type="entry name" value="rSAM_horseshoe"/>
</dbReference>
<evidence type="ECO:0000256" key="2">
    <source>
        <dbReference type="ARBA" id="ARBA00022485"/>
    </source>
</evidence>
<dbReference type="InterPro" id="IPR032432">
    <property type="entry name" value="Radical_SAM_C"/>
</dbReference>
<keyword evidence="2" id="KW-0004">4Fe-4S</keyword>
<proteinExistence type="predicted"/>
<sequence length="295" mass="32531">MDLTRYVNTFGKAMRAKYGQKVHKVSINASFTCPNRDASKGIGGCTFCNNASFNINAQQAPSIEQQLCEGKSVVGQKKNAAKFIAYFQAYTSTYADVNVLEQRYQTALNTPDVIGLSVGTRPDCVPDAVLRLLAEYQQQGHEVWLELGLQSANDDVLRQVNRGHDVACYKDAIRRAKAYDLQVCTHLIVGLPGESLEASIDAASMVTDLGTDGLKIHPLHVVKGTQMARQIKQGTIPNLSQSQYVDIVTRIIRQAPSEQTFHRLTGTANKDLLLAPDWCVRKWSVLNAIYDELAA</sequence>
<reference evidence="8" key="1">
    <citation type="submission" date="2020-10" db="EMBL/GenBank/DDBJ databases">
        <title>Bacterium isolated from coastal waters sediment.</title>
        <authorList>
            <person name="Chen R.-J."/>
            <person name="Lu D.-C."/>
            <person name="Zhu K.-L."/>
            <person name="Du Z.-J."/>
        </authorList>
    </citation>
    <scope>NUCLEOTIDE SEQUENCE</scope>
    <source>
        <strain evidence="8">N1Y112</strain>
    </source>
</reference>
<evidence type="ECO:0000256" key="6">
    <source>
        <dbReference type="ARBA" id="ARBA00023014"/>
    </source>
</evidence>
<dbReference type="InterPro" id="IPR006638">
    <property type="entry name" value="Elp3/MiaA/NifB-like_rSAM"/>
</dbReference>